<dbReference type="VEuPathDB" id="ToxoDB:TGP89_314440"/>
<evidence type="ECO:0000313" key="3">
    <source>
        <dbReference type="Proteomes" id="UP000028828"/>
    </source>
</evidence>
<accession>A0A086KZM3</accession>
<dbReference type="EMBL" id="AEYI02000400">
    <property type="protein sequence ID" value="KFG49841.1"/>
    <property type="molecule type" value="Genomic_DNA"/>
</dbReference>
<feature type="region of interest" description="Disordered" evidence="1">
    <location>
        <begin position="1"/>
        <end position="90"/>
    </location>
</feature>
<evidence type="ECO:0000313" key="2">
    <source>
        <dbReference type="EMBL" id="KFG49841.1"/>
    </source>
</evidence>
<protein>
    <submittedName>
        <fullName evidence="2">Uncharacterized protein</fullName>
    </submittedName>
</protein>
<gene>
    <name evidence="2" type="ORF">TGP89_314440</name>
</gene>
<dbReference type="Proteomes" id="UP000028828">
    <property type="component" value="Unassembled WGS sequence"/>
</dbReference>
<organism evidence="2 3">
    <name type="scientific">Toxoplasma gondii p89</name>
    <dbReference type="NCBI Taxonomy" id="943119"/>
    <lineage>
        <taxon>Eukaryota</taxon>
        <taxon>Sar</taxon>
        <taxon>Alveolata</taxon>
        <taxon>Apicomplexa</taxon>
        <taxon>Conoidasida</taxon>
        <taxon>Coccidia</taxon>
        <taxon>Eucoccidiorida</taxon>
        <taxon>Eimeriorina</taxon>
        <taxon>Sarcocystidae</taxon>
        <taxon>Toxoplasma</taxon>
    </lineage>
</organism>
<comment type="caution">
    <text evidence="2">The sequence shown here is derived from an EMBL/GenBank/DDBJ whole genome shotgun (WGS) entry which is preliminary data.</text>
</comment>
<name>A0A086KZM3_TOXGO</name>
<sequence length="222" mass="25571">MFESRQRRETRKERRPVRAKRQGDSVLLLGGSGRETDVQKKKATLLTAPHEGRPQSVLTRSWRSRVRSPQLPGRESSGKKVGTRPGVQTQQRHNCTLKKPHVSLPIFSDRTNALKKVRERPSTERMRAWATRALRRGKTNSLISDQQKMEEATQRERDLSNHLCMHGPVRKTRTLSFSTARASPARQCRETRSLSLKKKTSCRFGSPKIRKNQGLESRKTRR</sequence>
<feature type="region of interest" description="Disordered" evidence="1">
    <location>
        <begin position="175"/>
        <end position="222"/>
    </location>
</feature>
<evidence type="ECO:0000256" key="1">
    <source>
        <dbReference type="SAM" id="MobiDB-lite"/>
    </source>
</evidence>
<dbReference type="AlphaFoldDB" id="A0A086KZM3"/>
<feature type="compositionally biased region" description="Basic and acidic residues" evidence="1">
    <location>
        <begin position="1"/>
        <end position="12"/>
    </location>
</feature>
<proteinExistence type="predicted"/>
<reference evidence="2 3" key="1">
    <citation type="submission" date="2014-03" db="EMBL/GenBank/DDBJ databases">
        <authorList>
            <person name="Sibley D."/>
            <person name="Venepally P."/>
            <person name="Karamycheva S."/>
            <person name="Hadjithomas M."/>
            <person name="Khan A."/>
            <person name="Brunk B."/>
            <person name="Roos D."/>
            <person name="Caler E."/>
            <person name="Lorenzi H."/>
        </authorList>
    </citation>
    <scope>NUCLEOTIDE SEQUENCE [LARGE SCALE GENOMIC DNA]</scope>
    <source>
        <strain evidence="3">p89</strain>
    </source>
</reference>